<organism evidence="2 3">
    <name type="scientific">Streptomyces humidus</name>
    <dbReference type="NCBI Taxonomy" id="52259"/>
    <lineage>
        <taxon>Bacteria</taxon>
        <taxon>Bacillati</taxon>
        <taxon>Actinomycetota</taxon>
        <taxon>Actinomycetes</taxon>
        <taxon>Kitasatosporales</taxon>
        <taxon>Streptomycetaceae</taxon>
        <taxon>Streptomyces</taxon>
    </lineage>
</organism>
<feature type="compositionally biased region" description="Basic and acidic residues" evidence="1">
    <location>
        <begin position="47"/>
        <end position="60"/>
    </location>
</feature>
<feature type="region of interest" description="Disordered" evidence="1">
    <location>
        <begin position="1"/>
        <end position="75"/>
    </location>
</feature>
<dbReference type="AlphaFoldDB" id="A0A918L5A5"/>
<evidence type="ECO:0000313" key="2">
    <source>
        <dbReference type="EMBL" id="GGS02797.1"/>
    </source>
</evidence>
<evidence type="ECO:0000313" key="3">
    <source>
        <dbReference type="Proteomes" id="UP000606194"/>
    </source>
</evidence>
<dbReference type="EMBL" id="BMTL01000020">
    <property type="protein sequence ID" value="GGS02797.1"/>
    <property type="molecule type" value="Genomic_DNA"/>
</dbReference>
<feature type="compositionally biased region" description="Polar residues" evidence="1">
    <location>
        <begin position="1"/>
        <end position="14"/>
    </location>
</feature>
<reference evidence="2" key="2">
    <citation type="submission" date="2020-09" db="EMBL/GenBank/DDBJ databases">
        <authorList>
            <person name="Sun Q."/>
            <person name="Ohkuma M."/>
        </authorList>
    </citation>
    <scope>NUCLEOTIDE SEQUENCE</scope>
    <source>
        <strain evidence="2">JCM 4386</strain>
    </source>
</reference>
<proteinExistence type="predicted"/>
<name>A0A918L5A5_9ACTN</name>
<comment type="caution">
    <text evidence="2">The sequence shown here is derived from an EMBL/GenBank/DDBJ whole genome shotgun (WGS) entry which is preliminary data.</text>
</comment>
<reference evidence="2" key="1">
    <citation type="journal article" date="2014" name="Int. J. Syst. Evol. Microbiol.">
        <title>Complete genome sequence of Corynebacterium casei LMG S-19264T (=DSM 44701T), isolated from a smear-ripened cheese.</title>
        <authorList>
            <consortium name="US DOE Joint Genome Institute (JGI-PGF)"/>
            <person name="Walter F."/>
            <person name="Albersmeier A."/>
            <person name="Kalinowski J."/>
            <person name="Ruckert C."/>
        </authorList>
    </citation>
    <scope>NUCLEOTIDE SEQUENCE</scope>
    <source>
        <strain evidence="2">JCM 4386</strain>
    </source>
</reference>
<gene>
    <name evidence="2" type="ORF">GCM10010269_47110</name>
</gene>
<sequence>MSASWPTITSSTSAHAGWTGGAGRREPADDQGPGHLAAGLAAQPVGDRGDQRRTQWEHQCLRTLGHGGAQRPRPDDQAVLFRPRISPGWLSALTATYVTGRHRLRLPDPWVV</sequence>
<keyword evidence="3" id="KW-1185">Reference proteome</keyword>
<dbReference type="Proteomes" id="UP000606194">
    <property type="component" value="Unassembled WGS sequence"/>
</dbReference>
<accession>A0A918L5A5</accession>
<evidence type="ECO:0000256" key="1">
    <source>
        <dbReference type="SAM" id="MobiDB-lite"/>
    </source>
</evidence>
<protein>
    <submittedName>
        <fullName evidence="2">Uncharacterized protein</fullName>
    </submittedName>
</protein>